<organism evidence="6 8">
    <name type="scientific">Aquisalinus luteolus</name>
    <dbReference type="NCBI Taxonomy" id="1566827"/>
    <lineage>
        <taxon>Bacteria</taxon>
        <taxon>Pseudomonadati</taxon>
        <taxon>Pseudomonadota</taxon>
        <taxon>Alphaproteobacteria</taxon>
        <taxon>Parvularculales</taxon>
        <taxon>Parvularculaceae</taxon>
        <taxon>Aquisalinus</taxon>
    </lineage>
</organism>
<dbReference type="Pfam" id="PF03466">
    <property type="entry name" value="LysR_substrate"/>
    <property type="match status" value="1"/>
</dbReference>
<protein>
    <submittedName>
        <fullName evidence="6 7">Transcriptional regulator</fullName>
    </submittedName>
</protein>
<keyword evidence="2" id="KW-0805">Transcription regulation</keyword>
<dbReference type="Gene3D" id="3.40.190.290">
    <property type="match status" value="1"/>
</dbReference>
<accession>A0A8J3EPP9</accession>
<reference evidence="6" key="3">
    <citation type="submission" date="2020-09" db="EMBL/GenBank/DDBJ databases">
        <authorList>
            <person name="Sun Q."/>
            <person name="Zhou Y."/>
        </authorList>
    </citation>
    <scope>NUCLEOTIDE SEQUENCE</scope>
    <source>
        <strain evidence="6">CGMCC 1.14984</strain>
    </source>
</reference>
<dbReference type="PANTHER" id="PTHR30537">
    <property type="entry name" value="HTH-TYPE TRANSCRIPTIONAL REGULATOR"/>
    <property type="match status" value="1"/>
</dbReference>
<dbReference type="InterPro" id="IPR005119">
    <property type="entry name" value="LysR_subst-bd"/>
</dbReference>
<dbReference type="AlphaFoldDB" id="A0A8J3EPP9"/>
<dbReference type="InterPro" id="IPR058163">
    <property type="entry name" value="LysR-type_TF_proteobact-type"/>
</dbReference>
<dbReference type="InterPro" id="IPR036388">
    <property type="entry name" value="WH-like_DNA-bd_sf"/>
</dbReference>
<evidence type="ECO:0000256" key="2">
    <source>
        <dbReference type="ARBA" id="ARBA00023015"/>
    </source>
</evidence>
<proteinExistence type="inferred from homology"/>
<reference evidence="6" key="1">
    <citation type="journal article" date="2014" name="Int. J. Syst. Evol. Microbiol.">
        <title>Complete genome sequence of Corynebacterium casei LMG S-19264T (=DSM 44701T), isolated from a smear-ripened cheese.</title>
        <authorList>
            <consortium name="US DOE Joint Genome Institute (JGI-PGF)"/>
            <person name="Walter F."/>
            <person name="Albersmeier A."/>
            <person name="Kalinowski J."/>
            <person name="Ruckert C."/>
        </authorList>
    </citation>
    <scope>NUCLEOTIDE SEQUENCE</scope>
    <source>
        <strain evidence="6">CGMCC 1.14984</strain>
    </source>
</reference>
<dbReference type="InterPro" id="IPR000847">
    <property type="entry name" value="LysR_HTH_N"/>
</dbReference>
<dbReference type="SUPFAM" id="SSF46785">
    <property type="entry name" value="Winged helix' DNA-binding domain"/>
    <property type="match status" value="1"/>
</dbReference>
<evidence type="ECO:0000259" key="5">
    <source>
        <dbReference type="PROSITE" id="PS50931"/>
    </source>
</evidence>
<reference evidence="7 9" key="2">
    <citation type="submission" date="2020-02" db="EMBL/GenBank/DDBJ databases">
        <title>Genome sequence of Parvularcula flava strain NH6-79.</title>
        <authorList>
            <person name="Abdul Karim M.H."/>
            <person name="Lam M.Q."/>
            <person name="Chen S.J."/>
            <person name="Yahya A."/>
            <person name="Shahir S."/>
            <person name="Shamsir M.S."/>
            <person name="Chong C.S."/>
        </authorList>
    </citation>
    <scope>NUCLEOTIDE SEQUENCE [LARGE SCALE GENOMIC DNA]</scope>
    <source>
        <strain evidence="7 9">NH6-79</strain>
    </source>
</reference>
<sequence>MNTSDPLQLFDQVSWDDFRMFLEIVDAGSLRAAADQGTFSISTIRRRLPALEERVGEQLIKRSVEGVQLTPFGERFLAEAREVEEAVRKLARITRLGSDGVRGQISISITEGLGLFWLVPFIVDFQRNHPGLTIDLNTQMAKGDVLRKHMDVSVQFAPPEEAELITKPLGRLHLMLCTSPGYEKAYGLPKKLEDLKDHKLGFQAAEQLDESAFFEILEIPPHRRFVSFRVNSSVTYYELIRRGAIIGVMPTYLLAMETGLIPIQLGPHYHRDLFISYHTDFIKSAAGKATVDFLKNCFDKKKFPFFAETFFAPEDLAGQAIIPATRQLFPQYLKAL</sequence>
<evidence type="ECO:0000256" key="4">
    <source>
        <dbReference type="ARBA" id="ARBA00023163"/>
    </source>
</evidence>
<feature type="domain" description="HTH lysR-type" evidence="5">
    <location>
        <begin position="13"/>
        <end position="70"/>
    </location>
</feature>
<dbReference type="InterPro" id="IPR036390">
    <property type="entry name" value="WH_DNA-bd_sf"/>
</dbReference>
<dbReference type="PANTHER" id="PTHR30537:SF3">
    <property type="entry name" value="TRANSCRIPTIONAL REGULATORY PROTEIN"/>
    <property type="match status" value="1"/>
</dbReference>
<dbReference type="Pfam" id="PF00126">
    <property type="entry name" value="HTH_1"/>
    <property type="match status" value="1"/>
</dbReference>
<evidence type="ECO:0000256" key="1">
    <source>
        <dbReference type="ARBA" id="ARBA00009437"/>
    </source>
</evidence>
<evidence type="ECO:0000313" key="8">
    <source>
        <dbReference type="Proteomes" id="UP000621856"/>
    </source>
</evidence>
<dbReference type="SUPFAM" id="SSF53850">
    <property type="entry name" value="Periplasmic binding protein-like II"/>
    <property type="match status" value="1"/>
</dbReference>
<evidence type="ECO:0000313" key="6">
    <source>
        <dbReference type="EMBL" id="GGH92160.1"/>
    </source>
</evidence>
<keyword evidence="3" id="KW-0238">DNA-binding</keyword>
<dbReference type="EMBL" id="VCJR02000001">
    <property type="protein sequence ID" value="NHK26380.1"/>
    <property type="molecule type" value="Genomic_DNA"/>
</dbReference>
<dbReference type="GO" id="GO:0006351">
    <property type="term" value="P:DNA-templated transcription"/>
    <property type="evidence" value="ECO:0007669"/>
    <property type="project" value="TreeGrafter"/>
</dbReference>
<comment type="similarity">
    <text evidence="1">Belongs to the LysR transcriptional regulatory family.</text>
</comment>
<evidence type="ECO:0000313" key="7">
    <source>
        <dbReference type="EMBL" id="NHK26380.1"/>
    </source>
</evidence>
<dbReference type="PROSITE" id="PS50931">
    <property type="entry name" value="HTH_LYSR"/>
    <property type="match status" value="1"/>
</dbReference>
<keyword evidence="9" id="KW-1185">Reference proteome</keyword>
<comment type="caution">
    <text evidence="6">The sequence shown here is derived from an EMBL/GenBank/DDBJ whole genome shotgun (WGS) entry which is preliminary data.</text>
</comment>
<gene>
    <name evidence="7" type="ORF">FF098_000500</name>
    <name evidence="6" type="ORF">GCM10011355_01000</name>
</gene>
<dbReference type="RefSeq" id="WP_166426255.1">
    <property type="nucleotide sequence ID" value="NZ_BMGZ01000001.1"/>
</dbReference>
<dbReference type="GO" id="GO:0043565">
    <property type="term" value="F:sequence-specific DNA binding"/>
    <property type="evidence" value="ECO:0007669"/>
    <property type="project" value="TreeGrafter"/>
</dbReference>
<dbReference type="GO" id="GO:0003700">
    <property type="term" value="F:DNA-binding transcription factor activity"/>
    <property type="evidence" value="ECO:0007669"/>
    <property type="project" value="InterPro"/>
</dbReference>
<evidence type="ECO:0000256" key="3">
    <source>
        <dbReference type="ARBA" id="ARBA00023125"/>
    </source>
</evidence>
<name>A0A8J3EPP9_9PROT</name>
<dbReference type="EMBL" id="BMGZ01000001">
    <property type="protein sequence ID" value="GGH92160.1"/>
    <property type="molecule type" value="Genomic_DNA"/>
</dbReference>
<dbReference type="Proteomes" id="UP000818603">
    <property type="component" value="Unassembled WGS sequence"/>
</dbReference>
<dbReference type="Proteomes" id="UP000621856">
    <property type="component" value="Unassembled WGS sequence"/>
</dbReference>
<keyword evidence="4" id="KW-0804">Transcription</keyword>
<evidence type="ECO:0000313" key="9">
    <source>
        <dbReference type="Proteomes" id="UP000818603"/>
    </source>
</evidence>
<dbReference type="Gene3D" id="1.10.10.10">
    <property type="entry name" value="Winged helix-like DNA-binding domain superfamily/Winged helix DNA-binding domain"/>
    <property type="match status" value="1"/>
</dbReference>